<feature type="signal peptide" evidence="2">
    <location>
        <begin position="1"/>
        <end position="23"/>
    </location>
</feature>
<evidence type="ECO:0000256" key="1">
    <source>
        <dbReference type="ARBA" id="ARBA00007447"/>
    </source>
</evidence>
<evidence type="ECO:0000313" key="4">
    <source>
        <dbReference type="EMBL" id="KAK4482900.1"/>
    </source>
</evidence>
<evidence type="ECO:0000313" key="5">
    <source>
        <dbReference type="Proteomes" id="UP001291926"/>
    </source>
</evidence>
<sequence length="406" mass="44636">MSRSFKFIFVFSIFFLISSSVSQNPILPKAAILQVTKDLSTLQYVAKVSIGQNLDPVNLVIDLNGPFVWFDCGKSISPISSHKTIKSFSLECSMAKSSTTTTTGYNSKTCTLQAENTISRMSTFGELNEDKVALNFWDGKDSDLFGNIDQFLFSCAPNLLLKGLAFGAKGMLGLGDSRISLPSQISNAFGFFQRKFSLCLSSSKGAILIGGSPHESEISSSMMYTPLIFKKNEGYHLNVNSIKISGKKLSLHEKGILGTKLSTIIPYTTMESKIYRTFVEAYVKASNSMNLTLVPPVAPFEVCFSSKGVEKKRVGPNVPIVDLTLQSDMVKWRIYGRNSMVFVSDEVMCLGFLDGGLSTKDSIVIGGYQLEDYYLEINLGNSMFGFSSSLLLGQKKCTDFDLSREL</sequence>
<accession>A0ABR0D106</accession>
<dbReference type="Proteomes" id="UP001291926">
    <property type="component" value="Unassembled WGS sequence"/>
</dbReference>
<feature type="domain" description="Peptidase A1" evidence="3">
    <location>
        <begin position="44"/>
        <end position="387"/>
    </location>
</feature>
<gene>
    <name evidence="4" type="ORF">RD792_010073</name>
</gene>
<comment type="similarity">
    <text evidence="1">Belongs to the peptidase A1 family.</text>
</comment>
<evidence type="ECO:0000256" key="2">
    <source>
        <dbReference type="SAM" id="SignalP"/>
    </source>
</evidence>
<dbReference type="Pfam" id="PF14541">
    <property type="entry name" value="TAXi_C"/>
    <property type="match status" value="1"/>
</dbReference>
<name>A0ABR0D106_9LAMI</name>
<dbReference type="InterPro" id="IPR032799">
    <property type="entry name" value="TAXi_C"/>
</dbReference>
<dbReference type="PROSITE" id="PS51767">
    <property type="entry name" value="PEPTIDASE_A1"/>
    <property type="match status" value="1"/>
</dbReference>
<dbReference type="InterPro" id="IPR021109">
    <property type="entry name" value="Peptidase_aspartic_dom_sf"/>
</dbReference>
<reference evidence="4 5" key="1">
    <citation type="journal article" date="2023" name="bioRxiv">
        <title>Genome report: Whole genome sequence and annotation of Penstemon davidsonii.</title>
        <authorList>
            <person name="Ostevik K.L."/>
            <person name="Alabady M."/>
            <person name="Zhang M."/>
            <person name="Rausher M.D."/>
        </authorList>
    </citation>
    <scope>NUCLEOTIDE SEQUENCE [LARGE SCALE GENOMIC DNA]</scope>
    <source>
        <strain evidence="4">DNT005</strain>
        <tissue evidence="4">Whole leaf</tissue>
    </source>
</reference>
<keyword evidence="2" id="KW-0732">Signal</keyword>
<feature type="chain" id="PRO_5045869066" description="Peptidase A1 domain-containing protein" evidence="2">
    <location>
        <begin position="24"/>
        <end position="406"/>
    </location>
</feature>
<dbReference type="Pfam" id="PF14543">
    <property type="entry name" value="TAXi_N"/>
    <property type="match status" value="1"/>
</dbReference>
<dbReference type="InterPro" id="IPR001461">
    <property type="entry name" value="Aspartic_peptidase_A1"/>
</dbReference>
<dbReference type="PANTHER" id="PTHR47965">
    <property type="entry name" value="ASPARTYL PROTEASE-RELATED"/>
    <property type="match status" value="1"/>
</dbReference>
<dbReference type="SUPFAM" id="SSF50630">
    <property type="entry name" value="Acid proteases"/>
    <property type="match status" value="1"/>
</dbReference>
<keyword evidence="5" id="KW-1185">Reference proteome</keyword>
<dbReference type="InterPro" id="IPR032861">
    <property type="entry name" value="TAXi_N"/>
</dbReference>
<proteinExistence type="inferred from homology"/>
<dbReference type="PANTHER" id="PTHR47965:SF46">
    <property type="entry name" value="BASIC 7S GLOBULIN-LIKE"/>
    <property type="match status" value="1"/>
</dbReference>
<comment type="caution">
    <text evidence="4">The sequence shown here is derived from an EMBL/GenBank/DDBJ whole genome shotgun (WGS) entry which is preliminary data.</text>
</comment>
<evidence type="ECO:0000259" key="3">
    <source>
        <dbReference type="PROSITE" id="PS51767"/>
    </source>
</evidence>
<organism evidence="4 5">
    <name type="scientific">Penstemon davidsonii</name>
    <dbReference type="NCBI Taxonomy" id="160366"/>
    <lineage>
        <taxon>Eukaryota</taxon>
        <taxon>Viridiplantae</taxon>
        <taxon>Streptophyta</taxon>
        <taxon>Embryophyta</taxon>
        <taxon>Tracheophyta</taxon>
        <taxon>Spermatophyta</taxon>
        <taxon>Magnoliopsida</taxon>
        <taxon>eudicotyledons</taxon>
        <taxon>Gunneridae</taxon>
        <taxon>Pentapetalae</taxon>
        <taxon>asterids</taxon>
        <taxon>lamiids</taxon>
        <taxon>Lamiales</taxon>
        <taxon>Plantaginaceae</taxon>
        <taxon>Cheloneae</taxon>
        <taxon>Penstemon</taxon>
    </lineage>
</organism>
<dbReference type="InterPro" id="IPR033121">
    <property type="entry name" value="PEPTIDASE_A1"/>
</dbReference>
<protein>
    <recommendedName>
        <fullName evidence="3">Peptidase A1 domain-containing protein</fullName>
    </recommendedName>
</protein>
<dbReference type="EMBL" id="JAYDYQ010002534">
    <property type="protein sequence ID" value="KAK4482900.1"/>
    <property type="molecule type" value="Genomic_DNA"/>
</dbReference>
<dbReference type="Gene3D" id="2.40.70.10">
    <property type="entry name" value="Acid Proteases"/>
    <property type="match status" value="2"/>
</dbReference>